<gene>
    <name evidence="1" type="ORF">Asulf_01529</name>
</gene>
<dbReference type="EMBL" id="CP005290">
    <property type="protein sequence ID" value="AGK61507.1"/>
    <property type="molecule type" value="Genomic_DNA"/>
</dbReference>
<organism evidence="1 2">
    <name type="scientific">Archaeoglobus sulfaticallidus PM70-1</name>
    <dbReference type="NCBI Taxonomy" id="387631"/>
    <lineage>
        <taxon>Archaea</taxon>
        <taxon>Methanobacteriati</taxon>
        <taxon>Methanobacteriota</taxon>
        <taxon>Archaeoglobi</taxon>
        <taxon>Archaeoglobales</taxon>
        <taxon>Archaeoglobaceae</taxon>
        <taxon>Archaeoglobus</taxon>
    </lineage>
</organism>
<dbReference type="HOGENOM" id="CLU_1369463_0_0_2"/>
<dbReference type="STRING" id="387631.Asulf_01529"/>
<dbReference type="RefSeq" id="WP_015591105.1">
    <property type="nucleotide sequence ID" value="NC_021169.1"/>
</dbReference>
<sequence length="199" mass="22912">MILKMLLRLLGIYKDADRATSDQTCAARGMGNVVGNDLGNDLGKLMRIYIEPTVDRDKVLRALRIVPGFWKFAVREWDELKFEELGGEWKGFILPLGDNEIAIFDGAIRKVKYAGGTAGRRVGVAVFGWENELMLGLRIWHELLHTEGLDADGLLTNKSFTRWLPERIHGFFKESVSEHSWFWQIAYYTYLTDVRLMRK</sequence>
<proteinExistence type="predicted"/>
<dbReference type="eggNOG" id="arCOG12361">
    <property type="taxonomic scope" value="Archaea"/>
</dbReference>
<reference evidence="1 2" key="1">
    <citation type="journal article" date="2013" name="Genome Announc.">
        <title>Complete Genome Sequence of the Thermophilic and Facultatively Chemolithoautotrophic Sulfate Reducer Archaeoglobus sulfaticallidus Strain PM70-1T.</title>
        <authorList>
            <person name="Stokke R."/>
            <person name="Hocking W.P."/>
            <person name="Steinsbu B.O."/>
            <person name="Steen I.H."/>
        </authorList>
    </citation>
    <scope>NUCLEOTIDE SEQUENCE [LARGE SCALE GENOMIC DNA]</scope>
    <source>
        <strain evidence="1">PM70-1</strain>
    </source>
</reference>
<dbReference type="GeneID" id="15393164"/>
<keyword evidence="2" id="KW-1185">Reference proteome</keyword>
<accession>N0BGX5</accession>
<dbReference type="KEGG" id="ast:Asulf_01529"/>
<evidence type="ECO:0000313" key="2">
    <source>
        <dbReference type="Proteomes" id="UP000013307"/>
    </source>
</evidence>
<evidence type="ECO:0000313" key="1">
    <source>
        <dbReference type="EMBL" id="AGK61507.1"/>
    </source>
</evidence>
<dbReference type="OrthoDB" id="104541at2157"/>
<dbReference type="Proteomes" id="UP000013307">
    <property type="component" value="Chromosome"/>
</dbReference>
<name>N0BGX5_9EURY</name>
<dbReference type="AlphaFoldDB" id="N0BGX5"/>
<protein>
    <submittedName>
        <fullName evidence="1">Uncharacterized protein</fullName>
    </submittedName>
</protein>